<keyword evidence="3" id="KW-1185">Reference proteome</keyword>
<dbReference type="InterPro" id="IPR053197">
    <property type="entry name" value="F-box_SCFL_complex_component"/>
</dbReference>
<dbReference type="InterPro" id="IPR053781">
    <property type="entry name" value="F-box_AtFBL13-like"/>
</dbReference>
<feature type="domain" description="F-box" evidence="1">
    <location>
        <begin position="21"/>
        <end position="69"/>
    </location>
</feature>
<dbReference type="Gene3D" id="1.20.1280.50">
    <property type="match status" value="1"/>
</dbReference>
<dbReference type="Gene3D" id="3.80.10.10">
    <property type="entry name" value="Ribonuclease Inhibitor"/>
    <property type="match status" value="1"/>
</dbReference>
<proteinExistence type="predicted"/>
<dbReference type="PANTHER" id="PTHR34223:SF51">
    <property type="entry name" value="OS06G0556300 PROTEIN"/>
    <property type="match status" value="1"/>
</dbReference>
<dbReference type="InterPro" id="IPR032675">
    <property type="entry name" value="LRR_dom_sf"/>
</dbReference>
<gene>
    <name evidence="2" type="ORF">LTRI10_LOCUS33986</name>
</gene>
<evidence type="ECO:0000313" key="2">
    <source>
        <dbReference type="EMBL" id="CAL1393406.1"/>
    </source>
</evidence>
<dbReference type="InterPro" id="IPR036047">
    <property type="entry name" value="F-box-like_dom_sf"/>
</dbReference>
<sequence length="369" mass="42100">MSIENPNKKIRIEGEAKEPQIDRLSSLPDHVLHHVLSFLDDTRFSVRTSVLSSRWRSLWKHVPRLTLDIDFFSSASSFARYVDGVLSSRPNGSNIDEMHFFHWGFPLDKELFHRVVKFAASSNCQELIVSVHYHEILEPHLFVPLADSNLRTLRFRCATLGTGFGSCAFSTLRVLDLDECCLPCGSAADLDPFANFPCLENLTLCGCAMEDRQCCFKISGPRLVKLQIYALCCSKLEIFAPELKFFDIMDIAKSPILYKLALPSLDHGIIYLLDNDRVEKNKEEMKASCISLLQGLHNASSLNVHSHFLELLSSNYDFLEDQSSPFTRLKSLKVSPYFPEFHYMLLSYHVIKYFMKGSSRHGPETIEFV</sequence>
<dbReference type="SMART" id="SM00256">
    <property type="entry name" value="FBOX"/>
    <property type="match status" value="1"/>
</dbReference>
<name>A0AAV2F5A2_9ROSI</name>
<reference evidence="2 3" key="1">
    <citation type="submission" date="2024-04" db="EMBL/GenBank/DDBJ databases">
        <authorList>
            <person name="Fracassetti M."/>
        </authorList>
    </citation>
    <scope>NUCLEOTIDE SEQUENCE [LARGE SCALE GENOMIC DNA]</scope>
</reference>
<dbReference type="SUPFAM" id="SSF52058">
    <property type="entry name" value="L domain-like"/>
    <property type="match status" value="1"/>
</dbReference>
<dbReference type="EMBL" id="OZ034819">
    <property type="protein sequence ID" value="CAL1393406.1"/>
    <property type="molecule type" value="Genomic_DNA"/>
</dbReference>
<dbReference type="Pfam" id="PF00646">
    <property type="entry name" value="F-box"/>
    <property type="match status" value="1"/>
</dbReference>
<protein>
    <recommendedName>
        <fullName evidence="1">F-box domain-containing protein</fullName>
    </recommendedName>
</protein>
<dbReference type="PROSITE" id="PS50181">
    <property type="entry name" value="FBOX"/>
    <property type="match status" value="1"/>
</dbReference>
<dbReference type="AlphaFoldDB" id="A0AAV2F5A2"/>
<accession>A0AAV2F5A2</accession>
<dbReference type="SUPFAM" id="SSF81383">
    <property type="entry name" value="F-box domain"/>
    <property type="match status" value="1"/>
</dbReference>
<dbReference type="Proteomes" id="UP001497516">
    <property type="component" value="Chromosome 6"/>
</dbReference>
<dbReference type="PANTHER" id="PTHR34223">
    <property type="entry name" value="OS11G0201299 PROTEIN"/>
    <property type="match status" value="1"/>
</dbReference>
<evidence type="ECO:0000313" key="3">
    <source>
        <dbReference type="Proteomes" id="UP001497516"/>
    </source>
</evidence>
<dbReference type="CDD" id="cd22160">
    <property type="entry name" value="F-box_AtFBL13-like"/>
    <property type="match status" value="1"/>
</dbReference>
<evidence type="ECO:0000259" key="1">
    <source>
        <dbReference type="PROSITE" id="PS50181"/>
    </source>
</evidence>
<organism evidence="2 3">
    <name type="scientific">Linum trigynum</name>
    <dbReference type="NCBI Taxonomy" id="586398"/>
    <lineage>
        <taxon>Eukaryota</taxon>
        <taxon>Viridiplantae</taxon>
        <taxon>Streptophyta</taxon>
        <taxon>Embryophyta</taxon>
        <taxon>Tracheophyta</taxon>
        <taxon>Spermatophyta</taxon>
        <taxon>Magnoliopsida</taxon>
        <taxon>eudicotyledons</taxon>
        <taxon>Gunneridae</taxon>
        <taxon>Pentapetalae</taxon>
        <taxon>rosids</taxon>
        <taxon>fabids</taxon>
        <taxon>Malpighiales</taxon>
        <taxon>Linaceae</taxon>
        <taxon>Linum</taxon>
    </lineage>
</organism>
<dbReference type="InterPro" id="IPR001810">
    <property type="entry name" value="F-box_dom"/>
</dbReference>